<dbReference type="PROSITE" id="PS50885">
    <property type="entry name" value="HAMP"/>
    <property type="match status" value="1"/>
</dbReference>
<feature type="transmembrane region" description="Helical" evidence="15">
    <location>
        <begin position="12"/>
        <end position="37"/>
    </location>
</feature>
<evidence type="ECO:0000313" key="19">
    <source>
        <dbReference type="Proteomes" id="UP000029278"/>
    </source>
</evidence>
<protein>
    <recommendedName>
        <fullName evidence="3">histidine kinase</fullName>
        <ecNumber evidence="3">2.7.13.3</ecNumber>
    </recommendedName>
</protein>
<keyword evidence="14" id="KW-0175">Coiled coil</keyword>
<dbReference type="SUPFAM" id="SSF158472">
    <property type="entry name" value="HAMP domain-like"/>
    <property type="match status" value="1"/>
</dbReference>
<dbReference type="Pfam" id="PF00512">
    <property type="entry name" value="HisKA"/>
    <property type="match status" value="1"/>
</dbReference>
<dbReference type="SMART" id="SM00304">
    <property type="entry name" value="HAMP"/>
    <property type="match status" value="1"/>
</dbReference>
<dbReference type="Pfam" id="PF02518">
    <property type="entry name" value="HATPase_c"/>
    <property type="match status" value="1"/>
</dbReference>
<dbReference type="RefSeq" id="WP_036623313.1">
    <property type="nucleotide sequence ID" value="NZ_JAKOBR010000007.1"/>
</dbReference>
<dbReference type="InterPro" id="IPR050398">
    <property type="entry name" value="HssS/ArlS-like"/>
</dbReference>
<dbReference type="SUPFAM" id="SSF55874">
    <property type="entry name" value="ATPase domain of HSP90 chaperone/DNA topoisomerase II/histidine kinase"/>
    <property type="match status" value="1"/>
</dbReference>
<keyword evidence="19" id="KW-1185">Reference proteome</keyword>
<keyword evidence="8" id="KW-0547">Nucleotide-binding</keyword>
<evidence type="ECO:0000256" key="15">
    <source>
        <dbReference type="SAM" id="Phobius"/>
    </source>
</evidence>
<evidence type="ECO:0000313" key="18">
    <source>
        <dbReference type="EMBL" id="KFN08414.1"/>
    </source>
</evidence>
<keyword evidence="10" id="KW-0067">ATP-binding</keyword>
<name>A0A090ZAV8_PAEMA</name>
<evidence type="ECO:0000259" key="16">
    <source>
        <dbReference type="PROSITE" id="PS50109"/>
    </source>
</evidence>
<feature type="coiled-coil region" evidence="14">
    <location>
        <begin position="223"/>
        <end position="253"/>
    </location>
</feature>
<feature type="domain" description="Histidine kinase" evidence="16">
    <location>
        <begin position="260"/>
        <end position="477"/>
    </location>
</feature>
<dbReference type="PATRIC" id="fig|44252.3.peg.3193"/>
<dbReference type="PANTHER" id="PTHR45528">
    <property type="entry name" value="SENSOR HISTIDINE KINASE CPXA"/>
    <property type="match status" value="1"/>
</dbReference>
<keyword evidence="7 15" id="KW-0812">Transmembrane</keyword>
<dbReference type="InterPro" id="IPR005467">
    <property type="entry name" value="His_kinase_dom"/>
</dbReference>
<evidence type="ECO:0000256" key="10">
    <source>
        <dbReference type="ARBA" id="ARBA00022840"/>
    </source>
</evidence>
<dbReference type="STRING" id="44252.DJ90_1572"/>
<dbReference type="Gene3D" id="6.10.340.10">
    <property type="match status" value="1"/>
</dbReference>
<dbReference type="SMART" id="SM00388">
    <property type="entry name" value="HisKA"/>
    <property type="match status" value="1"/>
</dbReference>
<keyword evidence="12" id="KW-0902">Two-component regulatory system</keyword>
<dbReference type="PROSITE" id="PS50109">
    <property type="entry name" value="HIS_KIN"/>
    <property type="match status" value="1"/>
</dbReference>
<dbReference type="Pfam" id="PF00672">
    <property type="entry name" value="HAMP"/>
    <property type="match status" value="1"/>
</dbReference>
<dbReference type="SMART" id="SM00387">
    <property type="entry name" value="HATPase_c"/>
    <property type="match status" value="1"/>
</dbReference>
<evidence type="ECO:0000256" key="9">
    <source>
        <dbReference type="ARBA" id="ARBA00022777"/>
    </source>
</evidence>
<evidence type="ECO:0000256" key="13">
    <source>
        <dbReference type="ARBA" id="ARBA00023136"/>
    </source>
</evidence>
<feature type="domain" description="HAMP" evidence="17">
    <location>
        <begin position="193"/>
        <end position="245"/>
    </location>
</feature>
<dbReference type="FunFam" id="3.30.565.10:FF:000006">
    <property type="entry name" value="Sensor histidine kinase WalK"/>
    <property type="match status" value="1"/>
</dbReference>
<proteinExistence type="predicted"/>
<dbReference type="GO" id="GO:0005524">
    <property type="term" value="F:ATP binding"/>
    <property type="evidence" value="ECO:0007669"/>
    <property type="project" value="UniProtKB-KW"/>
</dbReference>
<accession>A0A090ZAV8</accession>
<sequence>MTIKKRLFNYNLLMVVIPLVAMLIIGSIFVFIVKALFSTDSKEIGPMNETFLEMMSIMDGVDMNGISEQAEVQNELMNRFADKKYFVYAKQGGQTLFTNMRDKEYSHISKYLSQDHLYTANQSLWVPDDDLYLWWNRIETDTTPVTLVIARFFDREDGAGHTVAFAMMSILIISAIVIMVILVSLYFANKMIEKIMVPLNHLCDGAQRIQEGDLSQDISCQGAEELEKVCDSFNQMQHQLKANLKKNEKYERDRNEMLAGISHDLRTPLTSIKSYVKGLLDDIAKTPDKQKEYLNVVYRKACVIESLINSLFLFSRLETDTFPYTFKSVSIQNFIVTLLDSLEYDLEKGNAVLTLNSSCTDQKVWMDGEQMTRAITNILDNSIKHNSNQKLHITVTMFEQDGQVIICIQDDGAGVSAEQLNRLFDSFYRGDESRNPATQGSGLGLAIAKRIVVANGGSISAESKNGLAIIIELPVEEVNP</sequence>
<dbReference type="Gene3D" id="1.10.287.130">
    <property type="match status" value="1"/>
</dbReference>
<keyword evidence="6" id="KW-0808">Transferase</keyword>
<dbReference type="Proteomes" id="UP000029278">
    <property type="component" value="Unassembled WGS sequence"/>
</dbReference>
<keyword evidence="13 15" id="KW-0472">Membrane</keyword>
<dbReference type="GO" id="GO:0000155">
    <property type="term" value="F:phosphorelay sensor kinase activity"/>
    <property type="evidence" value="ECO:0007669"/>
    <property type="project" value="InterPro"/>
</dbReference>
<dbReference type="InterPro" id="IPR036097">
    <property type="entry name" value="HisK_dim/P_sf"/>
</dbReference>
<dbReference type="GO" id="GO:0005886">
    <property type="term" value="C:plasma membrane"/>
    <property type="evidence" value="ECO:0007669"/>
    <property type="project" value="UniProtKB-SubCell"/>
</dbReference>
<comment type="subcellular location">
    <subcellularLocation>
        <location evidence="2">Cell membrane</location>
        <topology evidence="2">Multi-pass membrane protein</topology>
    </subcellularLocation>
</comment>
<comment type="catalytic activity">
    <reaction evidence="1">
        <text>ATP + protein L-histidine = ADP + protein N-phospho-L-histidine.</text>
        <dbReference type="EC" id="2.7.13.3"/>
    </reaction>
</comment>
<dbReference type="SUPFAM" id="SSF47384">
    <property type="entry name" value="Homodimeric domain of signal transducing histidine kinase"/>
    <property type="match status" value="1"/>
</dbReference>
<dbReference type="InterPro" id="IPR004358">
    <property type="entry name" value="Sig_transdc_His_kin-like_C"/>
</dbReference>
<comment type="caution">
    <text evidence="18">The sequence shown here is derived from an EMBL/GenBank/DDBJ whole genome shotgun (WGS) entry which is preliminary data.</text>
</comment>
<dbReference type="InterPro" id="IPR003594">
    <property type="entry name" value="HATPase_dom"/>
</dbReference>
<evidence type="ECO:0000256" key="3">
    <source>
        <dbReference type="ARBA" id="ARBA00012438"/>
    </source>
</evidence>
<dbReference type="InterPro" id="IPR003661">
    <property type="entry name" value="HisK_dim/P_dom"/>
</dbReference>
<dbReference type="EC" id="2.7.13.3" evidence="3"/>
<dbReference type="PRINTS" id="PR00344">
    <property type="entry name" value="BCTRLSENSOR"/>
</dbReference>
<dbReference type="PANTHER" id="PTHR45528:SF1">
    <property type="entry name" value="SENSOR HISTIDINE KINASE CPXA"/>
    <property type="match status" value="1"/>
</dbReference>
<dbReference type="CDD" id="cd06225">
    <property type="entry name" value="HAMP"/>
    <property type="match status" value="1"/>
</dbReference>
<evidence type="ECO:0000259" key="17">
    <source>
        <dbReference type="PROSITE" id="PS50885"/>
    </source>
</evidence>
<evidence type="ECO:0000256" key="2">
    <source>
        <dbReference type="ARBA" id="ARBA00004651"/>
    </source>
</evidence>
<dbReference type="CDD" id="cd00082">
    <property type="entry name" value="HisKA"/>
    <property type="match status" value="1"/>
</dbReference>
<keyword evidence="9" id="KW-0418">Kinase</keyword>
<dbReference type="CDD" id="cd00075">
    <property type="entry name" value="HATPase"/>
    <property type="match status" value="1"/>
</dbReference>
<dbReference type="AlphaFoldDB" id="A0A090ZAV8"/>
<dbReference type="Gene3D" id="3.30.565.10">
    <property type="entry name" value="Histidine kinase-like ATPase, C-terminal domain"/>
    <property type="match status" value="1"/>
</dbReference>
<feature type="transmembrane region" description="Helical" evidence="15">
    <location>
        <begin position="163"/>
        <end position="188"/>
    </location>
</feature>
<dbReference type="OrthoDB" id="335833at2"/>
<dbReference type="GeneID" id="77007483"/>
<keyword evidence="5" id="KW-0597">Phosphoprotein</keyword>
<evidence type="ECO:0000256" key="4">
    <source>
        <dbReference type="ARBA" id="ARBA00022475"/>
    </source>
</evidence>
<dbReference type="InterPro" id="IPR003660">
    <property type="entry name" value="HAMP_dom"/>
</dbReference>
<gene>
    <name evidence="18" type="ORF">DJ90_1572</name>
</gene>
<keyword evidence="11 15" id="KW-1133">Transmembrane helix</keyword>
<keyword evidence="4" id="KW-1003">Cell membrane</keyword>
<dbReference type="InterPro" id="IPR036890">
    <property type="entry name" value="HATPase_C_sf"/>
</dbReference>
<evidence type="ECO:0000256" key="11">
    <source>
        <dbReference type="ARBA" id="ARBA00022989"/>
    </source>
</evidence>
<evidence type="ECO:0000256" key="5">
    <source>
        <dbReference type="ARBA" id="ARBA00022553"/>
    </source>
</evidence>
<evidence type="ECO:0000256" key="6">
    <source>
        <dbReference type="ARBA" id="ARBA00022679"/>
    </source>
</evidence>
<dbReference type="HOGENOM" id="CLU_000445_89_6_9"/>
<evidence type="ECO:0000256" key="14">
    <source>
        <dbReference type="SAM" id="Coils"/>
    </source>
</evidence>
<evidence type="ECO:0000256" key="7">
    <source>
        <dbReference type="ARBA" id="ARBA00022692"/>
    </source>
</evidence>
<evidence type="ECO:0000256" key="12">
    <source>
        <dbReference type="ARBA" id="ARBA00023012"/>
    </source>
</evidence>
<evidence type="ECO:0000256" key="8">
    <source>
        <dbReference type="ARBA" id="ARBA00022741"/>
    </source>
</evidence>
<dbReference type="EMBL" id="JMQA01000029">
    <property type="protein sequence ID" value="KFN08414.1"/>
    <property type="molecule type" value="Genomic_DNA"/>
</dbReference>
<evidence type="ECO:0000256" key="1">
    <source>
        <dbReference type="ARBA" id="ARBA00000085"/>
    </source>
</evidence>
<organism evidence="18 19">
    <name type="scientific">Paenibacillus macerans</name>
    <name type="common">Bacillus macerans</name>
    <dbReference type="NCBI Taxonomy" id="44252"/>
    <lineage>
        <taxon>Bacteria</taxon>
        <taxon>Bacillati</taxon>
        <taxon>Bacillota</taxon>
        <taxon>Bacilli</taxon>
        <taxon>Bacillales</taxon>
        <taxon>Paenibacillaceae</taxon>
        <taxon>Paenibacillus</taxon>
    </lineage>
</organism>
<reference evidence="18 19" key="1">
    <citation type="submission" date="2014-04" db="EMBL/GenBank/DDBJ databases">
        <authorList>
            <person name="Bishop-Lilly K.A."/>
            <person name="Broomall S.M."/>
            <person name="Chain P.S."/>
            <person name="Chertkov O."/>
            <person name="Coyne S.R."/>
            <person name="Daligault H.E."/>
            <person name="Davenport K.W."/>
            <person name="Erkkila T."/>
            <person name="Frey K.G."/>
            <person name="Gibbons H.S."/>
            <person name="Gu W."/>
            <person name="Jaissle J."/>
            <person name="Johnson S.L."/>
            <person name="Koroleva G.I."/>
            <person name="Ladner J.T."/>
            <person name="Lo C.-C."/>
            <person name="Minogue T.D."/>
            <person name="Munk C."/>
            <person name="Palacios G.F."/>
            <person name="Redden C.L."/>
            <person name="Rosenzweig C.N."/>
            <person name="Scholz M.B."/>
            <person name="Teshima H."/>
            <person name="Xu Y."/>
        </authorList>
    </citation>
    <scope>NUCLEOTIDE SEQUENCE [LARGE SCALE GENOMIC DNA]</scope>
    <source>
        <strain evidence="18 19">8244</strain>
    </source>
</reference>